<dbReference type="InterPro" id="IPR001962">
    <property type="entry name" value="Asn_synthase"/>
</dbReference>
<dbReference type="RefSeq" id="WP_097383106.1">
    <property type="nucleotide sequence ID" value="NZ_CP023741.1"/>
</dbReference>
<gene>
    <name evidence="5" type="ORF">A6768_07320</name>
</gene>
<dbReference type="PANTHER" id="PTHR43284:SF1">
    <property type="entry name" value="ASPARAGINE SYNTHETASE"/>
    <property type="match status" value="1"/>
</dbReference>
<sequence>MNAGYLLLVGAPDDLQGDIAPTLRLPISENFAVLFRGEGIRAYGSGIEVNALAGNAGIVLGSCEMTHVPASAFDGSASAAAQVTEIFSAGAAHEQLWGSFIGCYSSQGEITLYRSPFSTLSAFWRRCGKLVAISNDALLLRKMVPSLSLDERYLVDTLISDWQPSSRTSIAGLNSLGSGEALILRPPEVRCQRQWDPLAHVQAPPIMDVDEAVELLRRYLKRSISHEVRQHGKILLDYSGGLDSSLIASLLADHPHPFTAVNYHFGPGIGDERDYARAAMQYLGGELIEQQLDPDHVDLERSAAASLPHPYRRAFVQGVDRAAVDAGARVGASRSLNGAGGDNVFSHLQSSAPLADALRNFGPGPFSLRVARDIANAADASVVHVMKQGVLKALGLSRRKIRQDFQFLSEEVQRLALKRSGRERAGGVSKLGPGKQEHLMMMNDAEFHLLGFDRGDALQMSFPLLAQPLIEICLRIPSWMWVRNGINRSLIREAFSRELPPSIKRRGSKGGHTDYEYAVFRRHRAKARELLMEGHLARMGIVDRASVEIAFRDMIRMEVGTVSRLMRLIDYEAWLSAWRNGNG</sequence>
<dbReference type="KEGG" id="sya:A6768_07320"/>
<dbReference type="PANTHER" id="PTHR43284">
    <property type="entry name" value="ASPARAGINE SYNTHETASE (GLUTAMINE-HYDROLYZING)"/>
    <property type="match status" value="1"/>
</dbReference>
<dbReference type="AlphaFoldDB" id="A0A291MXK5"/>
<organism evidence="5 6">
    <name type="scientific">Sphingobium yanoikuyae</name>
    <name type="common">Sphingomonas yanoikuyae</name>
    <dbReference type="NCBI Taxonomy" id="13690"/>
    <lineage>
        <taxon>Bacteria</taxon>
        <taxon>Pseudomonadati</taxon>
        <taxon>Pseudomonadota</taxon>
        <taxon>Alphaproteobacteria</taxon>
        <taxon>Sphingomonadales</taxon>
        <taxon>Sphingomonadaceae</taxon>
        <taxon>Sphingobium</taxon>
    </lineage>
</organism>
<dbReference type="Pfam" id="PF00733">
    <property type="entry name" value="Asn_synthase"/>
    <property type="match status" value="1"/>
</dbReference>
<dbReference type="EC" id="6.3.5.4" evidence="2"/>
<name>A0A291MXK5_SPHYA</name>
<evidence type="ECO:0000313" key="5">
    <source>
        <dbReference type="EMBL" id="ATI79853.1"/>
    </source>
</evidence>
<feature type="domain" description="Asparagine synthetase" evidence="4">
    <location>
        <begin position="216"/>
        <end position="575"/>
    </location>
</feature>
<proteinExistence type="predicted"/>
<comment type="catalytic activity">
    <reaction evidence="3">
        <text>L-aspartate + L-glutamine + ATP + H2O = L-asparagine + L-glutamate + AMP + diphosphate + H(+)</text>
        <dbReference type="Rhea" id="RHEA:12228"/>
        <dbReference type="ChEBI" id="CHEBI:15377"/>
        <dbReference type="ChEBI" id="CHEBI:15378"/>
        <dbReference type="ChEBI" id="CHEBI:29985"/>
        <dbReference type="ChEBI" id="CHEBI:29991"/>
        <dbReference type="ChEBI" id="CHEBI:30616"/>
        <dbReference type="ChEBI" id="CHEBI:33019"/>
        <dbReference type="ChEBI" id="CHEBI:58048"/>
        <dbReference type="ChEBI" id="CHEBI:58359"/>
        <dbReference type="ChEBI" id="CHEBI:456215"/>
        <dbReference type="EC" id="6.3.5.4"/>
    </reaction>
</comment>
<accession>A0A291MXK5</accession>
<reference evidence="5 6" key="1">
    <citation type="submission" date="2017-10" db="EMBL/GenBank/DDBJ databases">
        <title>Sphingobium yanoikuyae S72.</title>
        <authorList>
            <person name="Sanchez E."/>
            <person name="Bustos P."/>
            <person name="Mendoza P."/>
            <person name="Guo X."/>
            <person name="Mendoza A."/>
        </authorList>
    </citation>
    <scope>NUCLEOTIDE SEQUENCE [LARGE SCALE GENOMIC DNA]</scope>
    <source>
        <strain evidence="5 6">S72</strain>
    </source>
</reference>
<evidence type="ECO:0000256" key="1">
    <source>
        <dbReference type="ARBA" id="ARBA00005187"/>
    </source>
</evidence>
<dbReference type="Gene3D" id="3.40.50.620">
    <property type="entry name" value="HUPs"/>
    <property type="match status" value="1"/>
</dbReference>
<evidence type="ECO:0000256" key="3">
    <source>
        <dbReference type="ARBA" id="ARBA00048741"/>
    </source>
</evidence>
<evidence type="ECO:0000313" key="6">
    <source>
        <dbReference type="Proteomes" id="UP000219422"/>
    </source>
</evidence>
<evidence type="ECO:0000259" key="4">
    <source>
        <dbReference type="Pfam" id="PF00733"/>
    </source>
</evidence>
<dbReference type="Proteomes" id="UP000219422">
    <property type="component" value="Chromosome"/>
</dbReference>
<protein>
    <recommendedName>
        <fullName evidence="2">asparagine synthase (glutamine-hydrolyzing)</fullName>
        <ecNumber evidence="2">6.3.5.4</ecNumber>
    </recommendedName>
</protein>
<dbReference type="GO" id="GO:0004066">
    <property type="term" value="F:asparagine synthase (glutamine-hydrolyzing) activity"/>
    <property type="evidence" value="ECO:0007669"/>
    <property type="project" value="UniProtKB-EC"/>
</dbReference>
<dbReference type="InterPro" id="IPR014729">
    <property type="entry name" value="Rossmann-like_a/b/a_fold"/>
</dbReference>
<dbReference type="GO" id="GO:0006529">
    <property type="term" value="P:asparagine biosynthetic process"/>
    <property type="evidence" value="ECO:0007669"/>
    <property type="project" value="InterPro"/>
</dbReference>
<dbReference type="InterPro" id="IPR051786">
    <property type="entry name" value="ASN_synthetase/amidase"/>
</dbReference>
<dbReference type="SUPFAM" id="SSF52402">
    <property type="entry name" value="Adenine nucleotide alpha hydrolases-like"/>
    <property type="match status" value="1"/>
</dbReference>
<dbReference type="GeneID" id="57776645"/>
<evidence type="ECO:0000256" key="2">
    <source>
        <dbReference type="ARBA" id="ARBA00012737"/>
    </source>
</evidence>
<comment type="pathway">
    <text evidence="1">Amino-acid biosynthesis; L-asparagine biosynthesis; L-asparagine from L-aspartate (L-Gln route): step 1/1.</text>
</comment>
<dbReference type="EMBL" id="CP023741">
    <property type="protein sequence ID" value="ATI79853.1"/>
    <property type="molecule type" value="Genomic_DNA"/>
</dbReference>